<evidence type="ECO:0000256" key="2">
    <source>
        <dbReference type="SAM" id="Phobius"/>
    </source>
</evidence>
<proteinExistence type="predicted"/>
<evidence type="ECO:0000313" key="3">
    <source>
        <dbReference type="EMBL" id="MBS2548733.1"/>
    </source>
</evidence>
<organism evidence="3 4">
    <name type="scientific">Catenulispora pinistramenti</name>
    <dbReference type="NCBI Taxonomy" id="2705254"/>
    <lineage>
        <taxon>Bacteria</taxon>
        <taxon>Bacillati</taxon>
        <taxon>Actinomycetota</taxon>
        <taxon>Actinomycetes</taxon>
        <taxon>Catenulisporales</taxon>
        <taxon>Catenulisporaceae</taxon>
        <taxon>Catenulispora</taxon>
    </lineage>
</organism>
<keyword evidence="2" id="KW-0812">Transmembrane</keyword>
<dbReference type="EMBL" id="JAAFYZ010000055">
    <property type="protein sequence ID" value="MBS2548733.1"/>
    <property type="molecule type" value="Genomic_DNA"/>
</dbReference>
<dbReference type="RefSeq" id="WP_212010314.1">
    <property type="nucleotide sequence ID" value="NZ_JAAFYZ010000055.1"/>
</dbReference>
<reference evidence="3 4" key="1">
    <citation type="submission" date="2020-02" db="EMBL/GenBank/DDBJ databases">
        <title>Acidophilic actinobacteria isolated from forest soil.</title>
        <authorList>
            <person name="Golinska P."/>
        </authorList>
    </citation>
    <scope>NUCLEOTIDE SEQUENCE [LARGE SCALE GENOMIC DNA]</scope>
    <source>
        <strain evidence="3 4">NL8</strain>
    </source>
</reference>
<keyword evidence="2" id="KW-1133">Transmembrane helix</keyword>
<feature type="transmembrane region" description="Helical" evidence="2">
    <location>
        <begin position="45"/>
        <end position="67"/>
    </location>
</feature>
<sequence>MNDEEFDGSAVRELFAPAVADRGLTSAPTDAIVAAGRRRIVGRRAAVAGGALAIVAAVPLAATAIAAGPDQAGSTTNAASNTGTTKAPGLLAPPDAKTLTKGVGVGDSGAPSSPAKSDTGGDPAGLPTKPTVVATGSIEGHTWTVTFETIPGNNALTAGDKCLGLVLTVDGHTSSINPSMGPYCLPVKYEGPSGLMWAIQYTLKYYYPSGAGTLQMGMVPANVAKVVAHVDGLAPVSAATIPAPGLNDEAFYFLPIPKDDQGFRVSFDEYDTQGVKIGSFNNWTPAPGQPPNPTNTK</sequence>
<evidence type="ECO:0000313" key="4">
    <source>
        <dbReference type="Proteomes" id="UP000730482"/>
    </source>
</evidence>
<feature type="region of interest" description="Disordered" evidence="1">
    <location>
        <begin position="70"/>
        <end position="132"/>
    </location>
</feature>
<dbReference type="InterPro" id="IPR006311">
    <property type="entry name" value="TAT_signal"/>
</dbReference>
<keyword evidence="4" id="KW-1185">Reference proteome</keyword>
<protein>
    <submittedName>
        <fullName evidence="3">Uncharacterized protein</fullName>
    </submittedName>
</protein>
<feature type="compositionally biased region" description="Low complexity" evidence="1">
    <location>
        <begin position="70"/>
        <end position="85"/>
    </location>
</feature>
<gene>
    <name evidence="3" type="ORF">KGQ19_17850</name>
</gene>
<feature type="compositionally biased region" description="Pro residues" evidence="1">
    <location>
        <begin position="287"/>
        <end position="297"/>
    </location>
</feature>
<feature type="region of interest" description="Disordered" evidence="1">
    <location>
        <begin position="278"/>
        <end position="297"/>
    </location>
</feature>
<evidence type="ECO:0000256" key="1">
    <source>
        <dbReference type="SAM" id="MobiDB-lite"/>
    </source>
</evidence>
<name>A0ABS5KRQ2_9ACTN</name>
<dbReference type="Proteomes" id="UP000730482">
    <property type="component" value="Unassembled WGS sequence"/>
</dbReference>
<keyword evidence="2" id="KW-0472">Membrane</keyword>
<comment type="caution">
    <text evidence="3">The sequence shown here is derived from an EMBL/GenBank/DDBJ whole genome shotgun (WGS) entry which is preliminary data.</text>
</comment>
<dbReference type="PROSITE" id="PS51318">
    <property type="entry name" value="TAT"/>
    <property type="match status" value="1"/>
</dbReference>
<accession>A0ABS5KRQ2</accession>